<proteinExistence type="predicted"/>
<comment type="caution">
    <text evidence="1">The sequence shown here is derived from an EMBL/GenBank/DDBJ whole genome shotgun (WGS) entry which is preliminary data.</text>
</comment>
<reference evidence="1 2" key="1">
    <citation type="journal article" date="2021" name="Elife">
        <title>Chloroplast acquisition without the gene transfer in kleptoplastic sea slugs, Plakobranchus ocellatus.</title>
        <authorList>
            <person name="Maeda T."/>
            <person name="Takahashi S."/>
            <person name="Yoshida T."/>
            <person name="Shimamura S."/>
            <person name="Takaki Y."/>
            <person name="Nagai Y."/>
            <person name="Toyoda A."/>
            <person name="Suzuki Y."/>
            <person name="Arimoto A."/>
            <person name="Ishii H."/>
            <person name="Satoh N."/>
            <person name="Nishiyama T."/>
            <person name="Hasebe M."/>
            <person name="Maruyama T."/>
            <person name="Minagawa J."/>
            <person name="Obokata J."/>
            <person name="Shigenobu S."/>
        </authorList>
    </citation>
    <scope>NUCLEOTIDE SEQUENCE [LARGE SCALE GENOMIC DNA]</scope>
</reference>
<evidence type="ECO:0000313" key="1">
    <source>
        <dbReference type="EMBL" id="GFR64811.1"/>
    </source>
</evidence>
<accession>A0AAV4EWB7</accession>
<dbReference type="EMBL" id="BMAT01000359">
    <property type="protein sequence ID" value="GFR64811.1"/>
    <property type="molecule type" value="Genomic_DNA"/>
</dbReference>
<dbReference type="AlphaFoldDB" id="A0AAV4EWB7"/>
<name>A0AAV4EWB7_9GAST</name>
<organism evidence="1 2">
    <name type="scientific">Elysia marginata</name>
    <dbReference type="NCBI Taxonomy" id="1093978"/>
    <lineage>
        <taxon>Eukaryota</taxon>
        <taxon>Metazoa</taxon>
        <taxon>Spiralia</taxon>
        <taxon>Lophotrochozoa</taxon>
        <taxon>Mollusca</taxon>
        <taxon>Gastropoda</taxon>
        <taxon>Heterobranchia</taxon>
        <taxon>Euthyneura</taxon>
        <taxon>Panpulmonata</taxon>
        <taxon>Sacoglossa</taxon>
        <taxon>Placobranchoidea</taxon>
        <taxon>Plakobranchidae</taxon>
        <taxon>Elysia</taxon>
    </lineage>
</organism>
<evidence type="ECO:0000313" key="2">
    <source>
        <dbReference type="Proteomes" id="UP000762676"/>
    </source>
</evidence>
<gene>
    <name evidence="1" type="ORF">ElyMa_000187500</name>
</gene>
<protein>
    <submittedName>
        <fullName evidence="1">Uncharacterized protein</fullName>
    </submittedName>
</protein>
<dbReference type="Proteomes" id="UP000762676">
    <property type="component" value="Unassembled WGS sequence"/>
</dbReference>
<sequence length="145" mass="16305">MDGNSIDKVAEELQNQTLDDDALGKIPENKLTQTDHVNKRLLDSFLERLNQNDNSIAFGLNTNSNSSQSEFDDTEFSIEDNKESNIACEEFECQNLHAAAKEEIPENKPSQTDHINKKLLDSFLERLNQNDNSVAFALNDNSNSS</sequence>
<keyword evidence="2" id="KW-1185">Reference proteome</keyword>